<dbReference type="Proteomes" id="UP000537161">
    <property type="component" value="Unassembled WGS sequence"/>
</dbReference>
<dbReference type="EMBL" id="JACIJH010000025">
    <property type="protein sequence ID" value="MBB5708705.1"/>
    <property type="molecule type" value="Genomic_DNA"/>
</dbReference>
<keyword evidence="3" id="KW-1185">Reference proteome</keyword>
<dbReference type="InterPro" id="IPR029058">
    <property type="entry name" value="AB_hydrolase_fold"/>
</dbReference>
<comment type="caution">
    <text evidence="2">The sequence shown here is derived from an EMBL/GenBank/DDBJ whole genome shotgun (WGS) entry which is preliminary data.</text>
</comment>
<dbReference type="InterPro" id="IPR050471">
    <property type="entry name" value="AB_hydrolase"/>
</dbReference>
<organism evidence="2 3">
    <name type="scientific">Sphingopyxis panaciterrulae</name>
    <dbReference type="NCBI Taxonomy" id="462372"/>
    <lineage>
        <taxon>Bacteria</taxon>
        <taxon>Pseudomonadati</taxon>
        <taxon>Pseudomonadota</taxon>
        <taxon>Alphaproteobacteria</taxon>
        <taxon>Sphingomonadales</taxon>
        <taxon>Sphingomonadaceae</taxon>
        <taxon>Sphingopyxis</taxon>
    </lineage>
</organism>
<accession>A0A7W9ETY7</accession>
<dbReference type="RefSeq" id="WP_184101672.1">
    <property type="nucleotide sequence ID" value="NZ_JACIJH010000025.1"/>
</dbReference>
<dbReference type="PANTHER" id="PTHR43433">
    <property type="entry name" value="HYDROLASE, ALPHA/BETA FOLD FAMILY PROTEIN"/>
    <property type="match status" value="1"/>
</dbReference>
<dbReference type="Gene3D" id="3.40.50.1820">
    <property type="entry name" value="alpha/beta hydrolase"/>
    <property type="match status" value="1"/>
</dbReference>
<dbReference type="AlphaFoldDB" id="A0A7W9ETY7"/>
<dbReference type="SUPFAM" id="SSF53474">
    <property type="entry name" value="alpha/beta-Hydrolases"/>
    <property type="match status" value="1"/>
</dbReference>
<gene>
    <name evidence="2" type="ORF">FHR21_004099</name>
</gene>
<protein>
    <submittedName>
        <fullName evidence="2">Pimeloyl-ACP methyl ester carboxylesterase</fullName>
    </submittedName>
</protein>
<dbReference type="Pfam" id="PF12697">
    <property type="entry name" value="Abhydrolase_6"/>
    <property type="match status" value="1"/>
</dbReference>
<dbReference type="PANTHER" id="PTHR43433:SF5">
    <property type="entry name" value="AB HYDROLASE-1 DOMAIN-CONTAINING PROTEIN"/>
    <property type="match status" value="1"/>
</dbReference>
<evidence type="ECO:0000259" key="1">
    <source>
        <dbReference type="Pfam" id="PF12697"/>
    </source>
</evidence>
<sequence>MIDHQEHRITAVDGVEIAYVTFGEGRPLLISHGGFTIADEWFATARPLAAGRQVAIVERRGRGRSGDAPAHSLDREIDDLAAVVTALGGDVDLFGHSYGGALSLGYALRTGFEGKLILYEPTTAVAALVGGDKLAPVKALFDDGRTEEALVLLYTSVLRMPVDFVEATRGTPAWDHHHALLGSFLREVAALDGFAPTIEDCAALTAPTALLLGSMADQWTRNNAAGLVQRLAGMTLLPVHGQSHFAHLTDPTMLAALVAETLDMLARD</sequence>
<name>A0A7W9ETY7_9SPHN</name>
<proteinExistence type="predicted"/>
<evidence type="ECO:0000313" key="2">
    <source>
        <dbReference type="EMBL" id="MBB5708705.1"/>
    </source>
</evidence>
<reference evidence="2 3" key="1">
    <citation type="submission" date="2020-08" db="EMBL/GenBank/DDBJ databases">
        <title>Genomic Encyclopedia of Type Strains, Phase IV (KMG-IV): sequencing the most valuable type-strain genomes for metagenomic binning, comparative biology and taxonomic classification.</title>
        <authorList>
            <person name="Goeker M."/>
        </authorList>
    </citation>
    <scope>NUCLEOTIDE SEQUENCE [LARGE SCALE GENOMIC DNA]</scope>
    <source>
        <strain evidence="2 3">DSM 27163</strain>
    </source>
</reference>
<feature type="domain" description="AB hydrolase-1" evidence="1">
    <location>
        <begin position="29"/>
        <end position="256"/>
    </location>
</feature>
<dbReference type="InterPro" id="IPR000073">
    <property type="entry name" value="AB_hydrolase_1"/>
</dbReference>
<evidence type="ECO:0000313" key="3">
    <source>
        <dbReference type="Proteomes" id="UP000537161"/>
    </source>
</evidence>